<dbReference type="AlphaFoldDB" id="A0A100VN38"/>
<accession>A0A100VN38</accession>
<gene>
    <name evidence="1" type="ORF">PAHA3_2972</name>
</gene>
<reference evidence="2" key="2">
    <citation type="submission" date="2016-01" db="EMBL/GenBank/DDBJ databases">
        <title>Draft Genome Sequence of Paenibacillus amylolyticus Heshi-A3 that Was Isolated from Fermented Rice Bran with Aging Salted Mackerel, Which Was Named Heshiko as Traditional Fermented Seafood in Japan.</title>
        <authorList>
            <person name="Akuzawa S."/>
            <person name="Nakagawa J."/>
            <person name="Kanekatsu T."/>
            <person name="Kubota E."/>
            <person name="Ohtake R."/>
            <person name="Suzuki T."/>
            <person name="Kanesaki Y."/>
        </authorList>
    </citation>
    <scope>NUCLEOTIDE SEQUENCE [LARGE SCALE GENOMIC DNA]</scope>
    <source>
        <strain evidence="2">Heshi-A3</strain>
    </source>
</reference>
<dbReference type="RefSeq" id="WP_175623796.1">
    <property type="nucleotide sequence ID" value="NZ_MRTJ01000011.1"/>
</dbReference>
<reference evidence="1 2" key="1">
    <citation type="journal article" date="2016" name="Genome Announc.">
        <title>Draft Genome Sequence of Paenibacillus amylolyticus Heshi-A3, Isolated from Fermented Rice Bran in a Japanese Fermented Seafood Dish.</title>
        <authorList>
            <person name="Akuzawa S."/>
            <person name="Nagaoka J."/>
            <person name="Kanekatsu M."/>
            <person name="Kubota E."/>
            <person name="Ohtake R."/>
            <person name="Suzuki T."/>
            <person name="Kanesaki Y."/>
        </authorList>
    </citation>
    <scope>NUCLEOTIDE SEQUENCE [LARGE SCALE GENOMIC DNA]</scope>
    <source>
        <strain evidence="1 2">Heshi-A3</strain>
    </source>
</reference>
<proteinExistence type="predicted"/>
<sequence length="57" mass="6118">MPALDTGAYPYAPKLGVQRVQDIGSPAAQTVNPADIMYCMPVPDKVWTKNNAVRVSA</sequence>
<name>A0A100VN38_PAEAM</name>
<evidence type="ECO:0000313" key="2">
    <source>
        <dbReference type="Proteomes" id="UP000069697"/>
    </source>
</evidence>
<organism evidence="1 2">
    <name type="scientific">Paenibacillus amylolyticus</name>
    <dbReference type="NCBI Taxonomy" id="1451"/>
    <lineage>
        <taxon>Bacteria</taxon>
        <taxon>Bacillati</taxon>
        <taxon>Bacillota</taxon>
        <taxon>Bacilli</taxon>
        <taxon>Bacillales</taxon>
        <taxon>Paenibacillaceae</taxon>
        <taxon>Paenibacillus</taxon>
    </lineage>
</organism>
<comment type="caution">
    <text evidence="1">The sequence shown here is derived from an EMBL/GenBank/DDBJ whole genome shotgun (WGS) entry which is preliminary data.</text>
</comment>
<dbReference type="Proteomes" id="UP000069697">
    <property type="component" value="Unassembled WGS sequence"/>
</dbReference>
<protein>
    <submittedName>
        <fullName evidence="1">BTB domain and ankyrin repeat protein</fullName>
    </submittedName>
</protein>
<dbReference type="EMBL" id="BCNV01000001">
    <property type="protein sequence ID" value="GAS82898.1"/>
    <property type="molecule type" value="Genomic_DNA"/>
</dbReference>
<evidence type="ECO:0000313" key="1">
    <source>
        <dbReference type="EMBL" id="GAS82898.1"/>
    </source>
</evidence>